<evidence type="ECO:0000256" key="1">
    <source>
        <dbReference type="SAM" id="MobiDB-lite"/>
    </source>
</evidence>
<evidence type="ECO:0000313" key="2">
    <source>
        <dbReference type="EMBL" id="CAH9109986.1"/>
    </source>
</evidence>
<organism evidence="2 3">
    <name type="scientific">Cuscuta europaea</name>
    <name type="common">European dodder</name>
    <dbReference type="NCBI Taxonomy" id="41803"/>
    <lineage>
        <taxon>Eukaryota</taxon>
        <taxon>Viridiplantae</taxon>
        <taxon>Streptophyta</taxon>
        <taxon>Embryophyta</taxon>
        <taxon>Tracheophyta</taxon>
        <taxon>Spermatophyta</taxon>
        <taxon>Magnoliopsida</taxon>
        <taxon>eudicotyledons</taxon>
        <taxon>Gunneridae</taxon>
        <taxon>Pentapetalae</taxon>
        <taxon>asterids</taxon>
        <taxon>lamiids</taxon>
        <taxon>Solanales</taxon>
        <taxon>Convolvulaceae</taxon>
        <taxon>Cuscuteae</taxon>
        <taxon>Cuscuta</taxon>
        <taxon>Cuscuta subgen. Cuscuta</taxon>
    </lineage>
</organism>
<dbReference type="Proteomes" id="UP001152484">
    <property type="component" value="Unassembled WGS sequence"/>
</dbReference>
<evidence type="ECO:0000313" key="3">
    <source>
        <dbReference type="Proteomes" id="UP001152484"/>
    </source>
</evidence>
<protein>
    <submittedName>
        <fullName evidence="2">Uncharacterized protein</fullName>
    </submittedName>
</protein>
<keyword evidence="3" id="KW-1185">Reference proteome</keyword>
<name>A0A9P0ZRV7_CUSEU</name>
<accession>A0A9P0ZRV7</accession>
<reference evidence="2" key="1">
    <citation type="submission" date="2022-07" db="EMBL/GenBank/DDBJ databases">
        <authorList>
            <person name="Macas J."/>
            <person name="Novak P."/>
            <person name="Neumann P."/>
        </authorList>
    </citation>
    <scope>NUCLEOTIDE SEQUENCE</scope>
</reference>
<dbReference type="EMBL" id="CAMAPE010000053">
    <property type="protein sequence ID" value="CAH9109986.1"/>
    <property type="molecule type" value="Genomic_DNA"/>
</dbReference>
<comment type="caution">
    <text evidence="2">The sequence shown here is derived from an EMBL/GenBank/DDBJ whole genome shotgun (WGS) entry which is preliminary data.</text>
</comment>
<feature type="region of interest" description="Disordered" evidence="1">
    <location>
        <begin position="69"/>
        <end position="101"/>
    </location>
</feature>
<proteinExistence type="predicted"/>
<dbReference type="AlphaFoldDB" id="A0A9P0ZRV7"/>
<gene>
    <name evidence="2" type="ORF">CEURO_LOCUS18669</name>
</gene>
<sequence>MSGGCFSNFISHFTLPKALSEKIDLMSLRRCSSPPPPHRIWMELPAPIAASVPPIISCYSQTVSAYPESTSDSVHRKTPRYSSGTAFAHPKQPPLAAHPKYGNIPTGRREYIFYMVLSEE</sequence>